<dbReference type="SUPFAM" id="SSF56219">
    <property type="entry name" value="DNase I-like"/>
    <property type="match status" value="1"/>
</dbReference>
<dbReference type="RefSeq" id="WP_190878465.1">
    <property type="nucleotide sequence ID" value="NZ_CP159837.1"/>
</dbReference>
<reference evidence="2" key="1">
    <citation type="submission" date="2024-07" db="EMBL/GenBank/DDBJ databases">
        <authorList>
            <person name="Kim Y.J."/>
            <person name="Jeong J.Y."/>
        </authorList>
    </citation>
    <scope>NUCLEOTIDE SEQUENCE</scope>
    <source>
        <strain evidence="2">GIHE-MW2</strain>
    </source>
</reference>
<accession>A0AAU8JBI2</accession>
<name>A0AAU8JBI2_9CYAN</name>
<sequence length="81" mass="9472">MLSLLSLHTIRSRSQDTSAYQEIEFSAAAQWSQRQLKANREVIIIGDFNSTPWSDRFRQFVRRCSAPRHMPRSSDLMNSQK</sequence>
<dbReference type="Pfam" id="PF03372">
    <property type="entry name" value="Exo_endo_phos"/>
    <property type="match status" value="1"/>
</dbReference>
<dbReference type="GO" id="GO:0004519">
    <property type="term" value="F:endonuclease activity"/>
    <property type="evidence" value="ECO:0007669"/>
    <property type="project" value="UniProtKB-KW"/>
</dbReference>
<dbReference type="InterPro" id="IPR036691">
    <property type="entry name" value="Endo/exonu/phosph_ase_sf"/>
</dbReference>
<dbReference type="InterPro" id="IPR005135">
    <property type="entry name" value="Endo/exonuclease/phosphatase"/>
</dbReference>
<organism evidence="2">
    <name type="scientific">Planktothricoides raciborskii GIHE-MW2</name>
    <dbReference type="NCBI Taxonomy" id="2792601"/>
    <lineage>
        <taxon>Bacteria</taxon>
        <taxon>Bacillati</taxon>
        <taxon>Cyanobacteriota</taxon>
        <taxon>Cyanophyceae</taxon>
        <taxon>Oscillatoriophycideae</taxon>
        <taxon>Oscillatoriales</taxon>
        <taxon>Oscillatoriaceae</taxon>
        <taxon>Planktothricoides</taxon>
    </lineage>
</organism>
<gene>
    <name evidence="2" type="ORF">ABWT76_004875</name>
</gene>
<protein>
    <submittedName>
        <fullName evidence="2">Endonuclease/exonuclease/phosphatase family protein</fullName>
    </submittedName>
</protein>
<evidence type="ECO:0000259" key="1">
    <source>
        <dbReference type="Pfam" id="PF03372"/>
    </source>
</evidence>
<proteinExistence type="predicted"/>
<evidence type="ECO:0000313" key="2">
    <source>
        <dbReference type="EMBL" id="XCM36139.1"/>
    </source>
</evidence>
<keyword evidence="2" id="KW-0255">Endonuclease</keyword>
<dbReference type="EMBL" id="CP159837">
    <property type="protein sequence ID" value="XCM36139.1"/>
    <property type="molecule type" value="Genomic_DNA"/>
</dbReference>
<feature type="domain" description="Endonuclease/exonuclease/phosphatase" evidence="1">
    <location>
        <begin position="20"/>
        <end position="61"/>
    </location>
</feature>
<dbReference type="Gene3D" id="3.60.10.10">
    <property type="entry name" value="Endonuclease/exonuclease/phosphatase"/>
    <property type="match status" value="1"/>
</dbReference>
<keyword evidence="2" id="KW-0378">Hydrolase</keyword>
<keyword evidence="2" id="KW-0540">Nuclease</keyword>
<dbReference type="AlphaFoldDB" id="A0AAU8JBI2"/>